<keyword evidence="2" id="KW-0169">Cobalamin biosynthesis</keyword>
<evidence type="ECO:0000256" key="6">
    <source>
        <dbReference type="PIRNR" id="PIRNR036525"/>
    </source>
</evidence>
<feature type="domain" description="Tetrapyrrole methylase" evidence="7">
    <location>
        <begin position="7"/>
        <end position="226"/>
    </location>
</feature>
<sequence>MSLAKTILIIGVGPGDPDQVTIQAVKALNRLDVVFLMDKGAAKDSLIEHRREVLRRHAPDRAIRFVEAPIPERDRTGDYEAGVRDLNARKGDVFERMIAEGLKDGECGGVLVWGDPALYDSTVRIVEEIAASGRHDLEWEVIPGISSIQTLAARHRTTLNRIGRSIEVTTGRRLREAGPRADSVVVMLDAENAFAGLDDPEAYEIYWGAYVGAPEEILIAGPLAEVTNEIVRRRAAAREANGWIMDSYILRRREPDE</sequence>
<organism evidence="8 9">
    <name type="scientific">Chelatococcus sambhunathii</name>
    <dbReference type="NCBI Taxonomy" id="363953"/>
    <lineage>
        <taxon>Bacteria</taxon>
        <taxon>Pseudomonadati</taxon>
        <taxon>Pseudomonadota</taxon>
        <taxon>Alphaproteobacteria</taxon>
        <taxon>Hyphomicrobiales</taxon>
        <taxon>Chelatococcaceae</taxon>
        <taxon>Chelatococcus</taxon>
    </lineage>
</organism>
<keyword evidence="5 6" id="KW-0949">S-adenosyl-L-methionine</keyword>
<accession>A0ABU1DIR5</accession>
<comment type="catalytic activity">
    <reaction evidence="6">
        <text>precorrin-5 + S-adenosyl-L-methionine + H2O = precorrin-6A + acetate + S-adenosyl-L-homocysteine + 2 H(+)</text>
        <dbReference type="Rhea" id="RHEA:18261"/>
        <dbReference type="ChEBI" id="CHEBI:15377"/>
        <dbReference type="ChEBI" id="CHEBI:15378"/>
        <dbReference type="ChEBI" id="CHEBI:30089"/>
        <dbReference type="ChEBI" id="CHEBI:57856"/>
        <dbReference type="ChEBI" id="CHEBI:59789"/>
        <dbReference type="ChEBI" id="CHEBI:77871"/>
        <dbReference type="ChEBI" id="CHEBI:77872"/>
        <dbReference type="EC" id="2.1.1.152"/>
    </reaction>
</comment>
<dbReference type="EC" id="2.1.1.152" evidence="6"/>
<protein>
    <recommendedName>
        <fullName evidence="6">Precorrin-6A synthase [deacetylating]</fullName>
        <ecNumber evidence="6">2.1.1.152</ecNumber>
    </recommendedName>
</protein>
<evidence type="ECO:0000313" key="8">
    <source>
        <dbReference type="EMBL" id="MDR4307989.1"/>
    </source>
</evidence>
<dbReference type="Gene3D" id="3.30.950.10">
    <property type="entry name" value="Methyltransferase, Cobalt-precorrin-4 Transmethylase, Domain 2"/>
    <property type="match status" value="1"/>
</dbReference>
<keyword evidence="9" id="KW-1185">Reference proteome</keyword>
<gene>
    <name evidence="8" type="ORF">IHQ68_15310</name>
</gene>
<dbReference type="GO" id="GO:0032259">
    <property type="term" value="P:methylation"/>
    <property type="evidence" value="ECO:0007669"/>
    <property type="project" value="UniProtKB-KW"/>
</dbReference>
<name>A0ABU1DIR5_9HYPH</name>
<dbReference type="InterPro" id="IPR035996">
    <property type="entry name" value="4pyrrol_Methylase_sf"/>
</dbReference>
<evidence type="ECO:0000259" key="7">
    <source>
        <dbReference type="Pfam" id="PF00590"/>
    </source>
</evidence>
<dbReference type="Proteomes" id="UP001181622">
    <property type="component" value="Unassembled WGS sequence"/>
</dbReference>
<keyword evidence="4 6" id="KW-0808">Transferase</keyword>
<evidence type="ECO:0000256" key="2">
    <source>
        <dbReference type="ARBA" id="ARBA00022573"/>
    </source>
</evidence>
<dbReference type="EMBL" id="JADBEO010000037">
    <property type="protein sequence ID" value="MDR4307989.1"/>
    <property type="molecule type" value="Genomic_DNA"/>
</dbReference>
<dbReference type="PANTHER" id="PTHR43467:SF1">
    <property type="entry name" value="PRECORRIN-6A SYNTHASE [DEACETYLATING]"/>
    <property type="match status" value="1"/>
</dbReference>
<dbReference type="GO" id="GO:0043819">
    <property type="term" value="F:precorrin-6A synthase (deacetylating) activity"/>
    <property type="evidence" value="ECO:0007669"/>
    <property type="project" value="UniProtKB-EC"/>
</dbReference>
<dbReference type="Gene3D" id="3.40.1010.10">
    <property type="entry name" value="Cobalt-precorrin-4 Transmethylase, Domain 1"/>
    <property type="match status" value="1"/>
</dbReference>
<comment type="function">
    <text evidence="6">Catalyzes the methylation of C-1 in precorrin-5 and the subsequent extrusion of acetic acid from the resulting intermediate to form cobalt-precorrin-6A.</text>
</comment>
<evidence type="ECO:0000256" key="3">
    <source>
        <dbReference type="ARBA" id="ARBA00022603"/>
    </source>
</evidence>
<reference evidence="8" key="1">
    <citation type="submission" date="2020-10" db="EMBL/GenBank/DDBJ databases">
        <authorList>
            <person name="Abbas A."/>
            <person name="Razzaq R."/>
            <person name="Waqas M."/>
            <person name="Abbas N."/>
            <person name="Nielsen T.K."/>
            <person name="Hansen L.H."/>
            <person name="Hussain S."/>
            <person name="Shahid M."/>
        </authorList>
    </citation>
    <scope>NUCLEOTIDE SEQUENCE</scope>
    <source>
        <strain evidence="8">S14</strain>
    </source>
</reference>
<evidence type="ECO:0000256" key="5">
    <source>
        <dbReference type="ARBA" id="ARBA00022691"/>
    </source>
</evidence>
<comment type="pathway">
    <text evidence="1">Cofactor biosynthesis; adenosylcobalamin biosynthesis.</text>
</comment>
<evidence type="ECO:0000313" key="9">
    <source>
        <dbReference type="Proteomes" id="UP001181622"/>
    </source>
</evidence>
<evidence type="ECO:0000256" key="4">
    <source>
        <dbReference type="ARBA" id="ARBA00022679"/>
    </source>
</evidence>
<dbReference type="PIRSF" id="PIRSF036525">
    <property type="entry name" value="CobF"/>
    <property type="match status" value="1"/>
</dbReference>
<dbReference type="PANTHER" id="PTHR43467">
    <property type="entry name" value="COBALT-PRECORRIN-2 C(20)-METHYLTRANSFERASE"/>
    <property type="match status" value="1"/>
</dbReference>
<dbReference type="InterPro" id="IPR012797">
    <property type="entry name" value="CobF"/>
</dbReference>
<dbReference type="CDD" id="cd11643">
    <property type="entry name" value="Precorrin-6A-synthase"/>
    <property type="match status" value="1"/>
</dbReference>
<dbReference type="RefSeq" id="WP_309393353.1">
    <property type="nucleotide sequence ID" value="NZ_JADBEO010000037.1"/>
</dbReference>
<dbReference type="InterPro" id="IPR000878">
    <property type="entry name" value="4pyrrol_Mease"/>
</dbReference>
<dbReference type="InterPro" id="IPR014776">
    <property type="entry name" value="4pyrrole_Mease_sub2"/>
</dbReference>
<dbReference type="SUPFAM" id="SSF53790">
    <property type="entry name" value="Tetrapyrrole methylase"/>
    <property type="match status" value="1"/>
</dbReference>
<comment type="caution">
    <text evidence="8">The sequence shown here is derived from an EMBL/GenBank/DDBJ whole genome shotgun (WGS) entry which is preliminary data.</text>
</comment>
<evidence type="ECO:0000256" key="1">
    <source>
        <dbReference type="ARBA" id="ARBA00004953"/>
    </source>
</evidence>
<keyword evidence="3 6" id="KW-0489">Methyltransferase</keyword>
<dbReference type="Pfam" id="PF00590">
    <property type="entry name" value="TP_methylase"/>
    <property type="match status" value="1"/>
</dbReference>
<proteinExistence type="predicted"/>
<dbReference type="NCBIfam" id="TIGR02434">
    <property type="entry name" value="CobF"/>
    <property type="match status" value="1"/>
</dbReference>
<dbReference type="InterPro" id="IPR014777">
    <property type="entry name" value="4pyrrole_Mease_sub1"/>
</dbReference>